<sequence length="210" mass="24538">MGKKRPELSNKPAERSNKRKKDTREQKVILIVCLGQCTEKTYFESFETDEAQVVVTATHKSPSHLIGYAQRYIKTNPRKYIDVWLVFDQDNFKKDGDISKAFQKAKAARFKIAYSVKQFEHWLLLHFGPYSDLMLKEDYQTKLDVHWNELFKRPYQKEKLTQEECKQLDRAQLTAIKNAQCLKAGGDPSSTVWQLVEILRELRPPNSPPC</sequence>
<name>A0A1F6GEY6_9PROT</name>
<evidence type="ECO:0008006" key="4">
    <source>
        <dbReference type="Google" id="ProtNLM"/>
    </source>
</evidence>
<dbReference type="Pfam" id="PF13707">
    <property type="entry name" value="RloB"/>
    <property type="match status" value="1"/>
</dbReference>
<evidence type="ECO:0000313" key="2">
    <source>
        <dbReference type="EMBL" id="OGG96657.1"/>
    </source>
</evidence>
<comment type="caution">
    <text evidence="2">The sequence shown here is derived from an EMBL/GenBank/DDBJ whole genome shotgun (WGS) entry which is preliminary data.</text>
</comment>
<organism evidence="2 3">
    <name type="scientific">Candidatus Lambdaproteobacteria bacterium RIFOXYD2_FULL_50_16</name>
    <dbReference type="NCBI Taxonomy" id="1817772"/>
    <lineage>
        <taxon>Bacteria</taxon>
        <taxon>Pseudomonadati</taxon>
        <taxon>Pseudomonadota</taxon>
        <taxon>Candidatus Lambdaproteobacteria</taxon>
    </lineage>
</organism>
<reference evidence="2 3" key="1">
    <citation type="journal article" date="2016" name="Nat. Commun.">
        <title>Thousands of microbial genomes shed light on interconnected biogeochemical processes in an aquifer system.</title>
        <authorList>
            <person name="Anantharaman K."/>
            <person name="Brown C.T."/>
            <person name="Hug L.A."/>
            <person name="Sharon I."/>
            <person name="Castelle C.J."/>
            <person name="Probst A.J."/>
            <person name="Thomas B.C."/>
            <person name="Singh A."/>
            <person name="Wilkins M.J."/>
            <person name="Karaoz U."/>
            <person name="Brodie E.L."/>
            <person name="Williams K.H."/>
            <person name="Hubbard S.S."/>
            <person name="Banfield J.F."/>
        </authorList>
    </citation>
    <scope>NUCLEOTIDE SEQUENCE [LARGE SCALE GENOMIC DNA]</scope>
</reference>
<dbReference type="Proteomes" id="UP000178449">
    <property type="component" value="Unassembled WGS sequence"/>
</dbReference>
<dbReference type="AlphaFoldDB" id="A0A1F6GEY6"/>
<feature type="region of interest" description="Disordered" evidence="1">
    <location>
        <begin position="1"/>
        <end position="22"/>
    </location>
</feature>
<gene>
    <name evidence="2" type="ORF">A2527_03620</name>
</gene>
<protein>
    <recommendedName>
        <fullName evidence="4">RloB-like protein</fullName>
    </recommendedName>
</protein>
<accession>A0A1F6GEY6</accession>
<dbReference type="STRING" id="1817772.A2527_03620"/>
<evidence type="ECO:0000256" key="1">
    <source>
        <dbReference type="SAM" id="MobiDB-lite"/>
    </source>
</evidence>
<evidence type="ECO:0000313" key="3">
    <source>
        <dbReference type="Proteomes" id="UP000178449"/>
    </source>
</evidence>
<dbReference type="InterPro" id="IPR025591">
    <property type="entry name" value="RloB"/>
</dbReference>
<dbReference type="EMBL" id="MFNE01000010">
    <property type="protein sequence ID" value="OGG96657.1"/>
    <property type="molecule type" value="Genomic_DNA"/>
</dbReference>
<proteinExistence type="predicted"/>